<dbReference type="PROSITE" id="PS00666">
    <property type="entry name" value="DHDPS_2"/>
    <property type="match status" value="1"/>
</dbReference>
<keyword evidence="7 12" id="KW-0220">Diaminopimelate biosynthesis</keyword>
<sequence>MLTGSIVAIVTPFTESGAVDFDAFRKLVGWHRQSGTDGIVVAGTTGESASLTVEEIESLVTAAAEEAQSSMAIIVGNGGIDTAKTVALTERLNALPLDGFLTVTPYYVKPSQQGMIAHYQAVAAAAKYPVYLYNVPGRTAVDLSNRSVAELAKHPNISGIKDATGDLERFKELLSLVDGQFSLLSGDDATAHDFIKMGGHGVISVTSNIVPELMAERCRAVNAGDTEHADKIETQIAPLHQDLFIEANPVPVKWALARMTKIGSTLRLPLTELTVSSQPLETSMRQLGLIAAGDNE</sequence>
<dbReference type="GO" id="GO:0008840">
    <property type="term" value="F:4-hydroxy-tetrahydrodipicolinate synthase activity"/>
    <property type="evidence" value="ECO:0007669"/>
    <property type="project" value="UniProtKB-UniRule"/>
</dbReference>
<evidence type="ECO:0000256" key="15">
    <source>
        <dbReference type="PIRSR" id="PIRSR001365-2"/>
    </source>
</evidence>
<dbReference type="NCBIfam" id="TIGR00674">
    <property type="entry name" value="dapA"/>
    <property type="match status" value="1"/>
</dbReference>
<evidence type="ECO:0000256" key="11">
    <source>
        <dbReference type="ARBA" id="ARBA00047836"/>
    </source>
</evidence>
<dbReference type="PANTHER" id="PTHR12128:SF66">
    <property type="entry name" value="4-HYDROXY-2-OXOGLUTARATE ALDOLASE, MITOCHONDRIAL"/>
    <property type="match status" value="1"/>
</dbReference>
<name>A0AA51X715_9GAMM</name>
<dbReference type="AlphaFoldDB" id="A0AA51X715"/>
<keyword evidence="8 12" id="KW-0457">Lysine biosynthesis</keyword>
<dbReference type="GO" id="GO:0019877">
    <property type="term" value="P:diaminopimelate biosynthetic process"/>
    <property type="evidence" value="ECO:0007669"/>
    <property type="project" value="UniProtKB-UniRule"/>
</dbReference>
<evidence type="ECO:0000256" key="3">
    <source>
        <dbReference type="ARBA" id="ARBA00007592"/>
    </source>
</evidence>
<comment type="similarity">
    <text evidence="3 12 13">Belongs to the DapA family.</text>
</comment>
<evidence type="ECO:0000313" key="17">
    <source>
        <dbReference type="Proteomes" id="UP001239782"/>
    </source>
</evidence>
<dbReference type="RefSeq" id="WP_309202587.1">
    <property type="nucleotide sequence ID" value="NZ_CP133548.1"/>
</dbReference>
<dbReference type="Pfam" id="PF00701">
    <property type="entry name" value="DHDPS"/>
    <property type="match status" value="1"/>
</dbReference>
<dbReference type="InterPro" id="IPR020625">
    <property type="entry name" value="Schiff_base-form_aldolases_AS"/>
</dbReference>
<reference evidence="16 17" key="1">
    <citation type="submission" date="2023-08" db="EMBL/GenBank/DDBJ databases">
        <title>Pleionea litopenaei sp. nov., isolated from stomach of juvenile Litopenaeus vannamei.</title>
        <authorList>
            <person name="Rho A.M."/>
            <person name="Hwang C.Y."/>
        </authorList>
    </citation>
    <scope>NUCLEOTIDE SEQUENCE [LARGE SCALE GENOMIC DNA]</scope>
    <source>
        <strain evidence="16 17">HL-JVS1</strain>
    </source>
</reference>
<evidence type="ECO:0000256" key="4">
    <source>
        <dbReference type="ARBA" id="ARBA00012086"/>
    </source>
</evidence>
<evidence type="ECO:0000256" key="5">
    <source>
        <dbReference type="ARBA" id="ARBA00022490"/>
    </source>
</evidence>
<dbReference type="Proteomes" id="UP001239782">
    <property type="component" value="Chromosome"/>
</dbReference>
<evidence type="ECO:0000256" key="8">
    <source>
        <dbReference type="ARBA" id="ARBA00023154"/>
    </source>
</evidence>
<dbReference type="PANTHER" id="PTHR12128">
    <property type="entry name" value="DIHYDRODIPICOLINATE SYNTHASE"/>
    <property type="match status" value="1"/>
</dbReference>
<dbReference type="GO" id="GO:0009089">
    <property type="term" value="P:lysine biosynthetic process via diaminopimelate"/>
    <property type="evidence" value="ECO:0007669"/>
    <property type="project" value="UniProtKB-UniRule"/>
</dbReference>
<accession>A0AA51X715</accession>
<comment type="catalytic activity">
    <reaction evidence="11 12">
        <text>L-aspartate 4-semialdehyde + pyruvate = (2S,4S)-4-hydroxy-2,3,4,5-tetrahydrodipicolinate + H2O + H(+)</text>
        <dbReference type="Rhea" id="RHEA:34171"/>
        <dbReference type="ChEBI" id="CHEBI:15361"/>
        <dbReference type="ChEBI" id="CHEBI:15377"/>
        <dbReference type="ChEBI" id="CHEBI:15378"/>
        <dbReference type="ChEBI" id="CHEBI:67139"/>
        <dbReference type="ChEBI" id="CHEBI:537519"/>
        <dbReference type="EC" id="4.3.3.7"/>
    </reaction>
</comment>
<keyword evidence="9 12" id="KW-0456">Lyase</keyword>
<dbReference type="GO" id="GO:0005829">
    <property type="term" value="C:cytosol"/>
    <property type="evidence" value="ECO:0007669"/>
    <property type="project" value="TreeGrafter"/>
</dbReference>
<proteinExistence type="inferred from homology"/>
<evidence type="ECO:0000256" key="9">
    <source>
        <dbReference type="ARBA" id="ARBA00023239"/>
    </source>
</evidence>
<gene>
    <name evidence="12 16" type="primary">dapA</name>
    <name evidence="16" type="ORF">Q9312_00600</name>
</gene>
<dbReference type="SUPFAM" id="SSF51569">
    <property type="entry name" value="Aldolase"/>
    <property type="match status" value="1"/>
</dbReference>
<keyword evidence="6 12" id="KW-0028">Amino-acid biosynthesis</keyword>
<dbReference type="PIRSF" id="PIRSF001365">
    <property type="entry name" value="DHDPS"/>
    <property type="match status" value="1"/>
</dbReference>
<dbReference type="InterPro" id="IPR002220">
    <property type="entry name" value="DapA-like"/>
</dbReference>
<feature type="binding site" evidence="12 15">
    <location>
        <position position="203"/>
    </location>
    <ligand>
        <name>pyruvate</name>
        <dbReference type="ChEBI" id="CHEBI:15361"/>
    </ligand>
</feature>
<keyword evidence="17" id="KW-1185">Reference proteome</keyword>
<organism evidence="16 17">
    <name type="scientific">Pleionea litopenaei</name>
    <dbReference type="NCBI Taxonomy" id="3070815"/>
    <lineage>
        <taxon>Bacteria</taxon>
        <taxon>Pseudomonadati</taxon>
        <taxon>Pseudomonadota</taxon>
        <taxon>Gammaproteobacteria</taxon>
        <taxon>Oceanospirillales</taxon>
        <taxon>Pleioneaceae</taxon>
        <taxon>Pleionea</taxon>
    </lineage>
</organism>
<evidence type="ECO:0000256" key="14">
    <source>
        <dbReference type="PIRSR" id="PIRSR001365-1"/>
    </source>
</evidence>
<comment type="function">
    <text evidence="1 12">Catalyzes the condensation of (S)-aspartate-beta-semialdehyde [(S)-ASA] and pyruvate to 4-hydroxy-tetrahydrodipicolinate (HTPA).</text>
</comment>
<feature type="active site" description="Proton donor/acceptor" evidence="12 14">
    <location>
        <position position="133"/>
    </location>
</feature>
<dbReference type="InterPro" id="IPR020624">
    <property type="entry name" value="Schiff_base-form_aldolases_CS"/>
</dbReference>
<dbReference type="EMBL" id="CP133548">
    <property type="protein sequence ID" value="WMS87444.1"/>
    <property type="molecule type" value="Genomic_DNA"/>
</dbReference>
<evidence type="ECO:0000256" key="13">
    <source>
        <dbReference type="PIRNR" id="PIRNR001365"/>
    </source>
</evidence>
<dbReference type="EC" id="4.3.3.7" evidence="4 12"/>
<feature type="site" description="Part of a proton relay during catalysis" evidence="12">
    <location>
        <position position="44"/>
    </location>
</feature>
<feature type="active site" description="Schiff-base intermediate with substrate" evidence="12 14">
    <location>
        <position position="161"/>
    </location>
</feature>
<evidence type="ECO:0000313" key="16">
    <source>
        <dbReference type="EMBL" id="WMS87444.1"/>
    </source>
</evidence>
<feature type="binding site" evidence="12 15">
    <location>
        <position position="45"/>
    </location>
    <ligand>
        <name>pyruvate</name>
        <dbReference type="ChEBI" id="CHEBI:15361"/>
    </ligand>
</feature>
<dbReference type="InterPro" id="IPR013785">
    <property type="entry name" value="Aldolase_TIM"/>
</dbReference>
<comment type="subunit">
    <text evidence="12">Homotetramer; dimer of dimers.</text>
</comment>
<comment type="pathway">
    <text evidence="2 12">Amino-acid biosynthesis; L-lysine biosynthesis via DAP pathway; (S)-tetrahydrodipicolinate from L-aspartate: step 3/4.</text>
</comment>
<evidence type="ECO:0000256" key="12">
    <source>
        <dbReference type="HAMAP-Rule" id="MF_00418"/>
    </source>
</evidence>
<feature type="site" description="Part of a proton relay during catalysis" evidence="12">
    <location>
        <position position="107"/>
    </location>
</feature>
<dbReference type="PROSITE" id="PS00665">
    <property type="entry name" value="DHDPS_1"/>
    <property type="match status" value="1"/>
</dbReference>
<dbReference type="PRINTS" id="PR00146">
    <property type="entry name" value="DHPICSNTHASE"/>
</dbReference>
<evidence type="ECO:0000256" key="2">
    <source>
        <dbReference type="ARBA" id="ARBA00005120"/>
    </source>
</evidence>
<keyword evidence="5 12" id="KW-0963">Cytoplasm</keyword>
<evidence type="ECO:0000256" key="1">
    <source>
        <dbReference type="ARBA" id="ARBA00003294"/>
    </source>
</evidence>
<dbReference type="HAMAP" id="MF_00418">
    <property type="entry name" value="DapA"/>
    <property type="match status" value="1"/>
</dbReference>
<comment type="caution">
    <text evidence="12">Was originally thought to be a dihydrodipicolinate synthase (DHDPS), catalyzing the condensation of (S)-aspartate-beta-semialdehyde [(S)-ASA] and pyruvate to dihydrodipicolinate (DHDP). However, it was shown in E.coli that the product of the enzymatic reaction is not dihydrodipicolinate but in fact (4S)-4-hydroxy-2,3,4,5-tetrahydro-(2S)-dipicolinic acid (HTPA), and that the consecutive dehydration reaction leading to DHDP is not spontaneous but catalyzed by DapB.</text>
</comment>
<comment type="subcellular location">
    <subcellularLocation>
        <location evidence="12">Cytoplasm</location>
    </subcellularLocation>
</comment>
<keyword evidence="10 12" id="KW-0704">Schiff base</keyword>
<evidence type="ECO:0000256" key="7">
    <source>
        <dbReference type="ARBA" id="ARBA00022915"/>
    </source>
</evidence>
<dbReference type="KEGG" id="plei:Q9312_00600"/>
<evidence type="ECO:0000256" key="6">
    <source>
        <dbReference type="ARBA" id="ARBA00022605"/>
    </source>
</evidence>
<dbReference type="CDD" id="cd00950">
    <property type="entry name" value="DHDPS"/>
    <property type="match status" value="1"/>
</dbReference>
<dbReference type="InterPro" id="IPR005263">
    <property type="entry name" value="DapA"/>
</dbReference>
<dbReference type="SMART" id="SM01130">
    <property type="entry name" value="DHDPS"/>
    <property type="match status" value="1"/>
</dbReference>
<protein>
    <recommendedName>
        <fullName evidence="4 12">4-hydroxy-tetrahydrodipicolinate synthase</fullName>
        <shortName evidence="12">HTPA synthase</shortName>
        <ecNumber evidence="4 12">4.3.3.7</ecNumber>
    </recommendedName>
</protein>
<evidence type="ECO:0000256" key="10">
    <source>
        <dbReference type="ARBA" id="ARBA00023270"/>
    </source>
</evidence>
<dbReference type="Gene3D" id="3.20.20.70">
    <property type="entry name" value="Aldolase class I"/>
    <property type="match status" value="1"/>
</dbReference>